<feature type="transmembrane region" description="Helical" evidence="7">
    <location>
        <begin position="131"/>
        <end position="151"/>
    </location>
</feature>
<dbReference type="InterPro" id="IPR004358">
    <property type="entry name" value="Sig_transdc_His_kin-like_C"/>
</dbReference>
<dbReference type="SMART" id="SM00388">
    <property type="entry name" value="HisKA"/>
    <property type="match status" value="1"/>
</dbReference>
<dbReference type="Proteomes" id="UP000244932">
    <property type="component" value="Unassembled WGS sequence"/>
</dbReference>
<proteinExistence type="predicted"/>
<dbReference type="Gene3D" id="3.30.565.10">
    <property type="entry name" value="Histidine kinase-like ATPase, C-terminal domain"/>
    <property type="match status" value="1"/>
</dbReference>
<dbReference type="SMART" id="SM00387">
    <property type="entry name" value="HATPase_c"/>
    <property type="match status" value="1"/>
</dbReference>
<dbReference type="PRINTS" id="PR00344">
    <property type="entry name" value="BCTRLSENSOR"/>
</dbReference>
<feature type="transmembrane region" description="Helical" evidence="7">
    <location>
        <begin position="77"/>
        <end position="99"/>
    </location>
</feature>
<dbReference type="Pfam" id="PF02518">
    <property type="entry name" value="HATPase_c"/>
    <property type="match status" value="1"/>
</dbReference>
<comment type="catalytic activity">
    <reaction evidence="1">
        <text>ATP + protein L-histidine = ADP + protein N-phospho-L-histidine.</text>
        <dbReference type="EC" id="2.7.13.3"/>
    </reaction>
</comment>
<dbReference type="Pfam" id="PF00072">
    <property type="entry name" value="Response_reg"/>
    <property type="match status" value="1"/>
</dbReference>
<protein>
    <recommendedName>
        <fullName evidence="2">histidine kinase</fullName>
        <ecNumber evidence="2">2.7.13.3</ecNumber>
    </recommendedName>
</protein>
<evidence type="ECO:0000256" key="4">
    <source>
        <dbReference type="ARBA" id="ARBA00022679"/>
    </source>
</evidence>
<keyword evidence="4 10" id="KW-0808">Transferase</keyword>
<dbReference type="Gene3D" id="3.40.50.2300">
    <property type="match status" value="1"/>
</dbReference>
<dbReference type="SUPFAM" id="SSF52172">
    <property type="entry name" value="CheY-like"/>
    <property type="match status" value="1"/>
</dbReference>
<dbReference type="GO" id="GO:0000155">
    <property type="term" value="F:phosphorelay sensor kinase activity"/>
    <property type="evidence" value="ECO:0007669"/>
    <property type="project" value="InterPro"/>
</dbReference>
<evidence type="ECO:0000313" key="10">
    <source>
        <dbReference type="EMBL" id="SPF30729.1"/>
    </source>
</evidence>
<keyword evidence="7" id="KW-0472">Membrane</keyword>
<evidence type="ECO:0000256" key="6">
    <source>
        <dbReference type="PROSITE-ProRule" id="PRU00169"/>
    </source>
</evidence>
<keyword evidence="7" id="KW-0812">Transmembrane</keyword>
<keyword evidence="7" id="KW-1133">Transmembrane helix</keyword>
<feature type="domain" description="Histidine kinase" evidence="8">
    <location>
        <begin position="208"/>
        <end position="425"/>
    </location>
</feature>
<evidence type="ECO:0000256" key="1">
    <source>
        <dbReference type="ARBA" id="ARBA00000085"/>
    </source>
</evidence>
<dbReference type="Pfam" id="PF00512">
    <property type="entry name" value="HisKA"/>
    <property type="match status" value="1"/>
</dbReference>
<organism evidence="10 11">
    <name type="scientific">Pontivivens insulae</name>
    <dbReference type="NCBI Taxonomy" id="1639689"/>
    <lineage>
        <taxon>Bacteria</taxon>
        <taxon>Pseudomonadati</taxon>
        <taxon>Pseudomonadota</taxon>
        <taxon>Alphaproteobacteria</taxon>
        <taxon>Rhodobacterales</taxon>
        <taxon>Paracoccaceae</taxon>
        <taxon>Pontivivens</taxon>
    </lineage>
</organism>
<dbReference type="EMBL" id="OMKW01000004">
    <property type="protein sequence ID" value="SPF30729.1"/>
    <property type="molecule type" value="Genomic_DNA"/>
</dbReference>
<evidence type="ECO:0000259" key="9">
    <source>
        <dbReference type="PROSITE" id="PS50110"/>
    </source>
</evidence>
<dbReference type="SMART" id="SM00448">
    <property type="entry name" value="REC"/>
    <property type="match status" value="1"/>
</dbReference>
<evidence type="ECO:0000256" key="3">
    <source>
        <dbReference type="ARBA" id="ARBA00022553"/>
    </source>
</evidence>
<dbReference type="AlphaFoldDB" id="A0A2R8AES0"/>
<accession>A0A2R8AES0</accession>
<dbReference type="CDD" id="cd00082">
    <property type="entry name" value="HisKA"/>
    <property type="match status" value="1"/>
</dbReference>
<dbReference type="InterPro" id="IPR003661">
    <property type="entry name" value="HisK_dim/P_dom"/>
</dbReference>
<evidence type="ECO:0000256" key="7">
    <source>
        <dbReference type="SAM" id="Phobius"/>
    </source>
</evidence>
<keyword evidence="11" id="KW-1185">Reference proteome</keyword>
<name>A0A2R8AES0_9RHOB</name>
<keyword evidence="5" id="KW-0418">Kinase</keyword>
<dbReference type="SUPFAM" id="SSF55874">
    <property type="entry name" value="ATPase domain of HSP90 chaperone/DNA topoisomerase II/histidine kinase"/>
    <property type="match status" value="1"/>
</dbReference>
<dbReference type="InterPro" id="IPR036890">
    <property type="entry name" value="HATPase_C_sf"/>
</dbReference>
<keyword evidence="3 6" id="KW-0597">Phosphoprotein</keyword>
<evidence type="ECO:0000256" key="5">
    <source>
        <dbReference type="ARBA" id="ARBA00022777"/>
    </source>
</evidence>
<feature type="transmembrane region" description="Helical" evidence="7">
    <location>
        <begin position="24"/>
        <end position="42"/>
    </location>
</feature>
<dbReference type="Gene3D" id="1.10.287.130">
    <property type="match status" value="1"/>
</dbReference>
<dbReference type="InterPro" id="IPR003594">
    <property type="entry name" value="HATPase_dom"/>
</dbReference>
<dbReference type="SUPFAM" id="SSF47384">
    <property type="entry name" value="Homodimeric domain of signal transducing histidine kinase"/>
    <property type="match status" value="1"/>
</dbReference>
<gene>
    <name evidence="10" type="primary">rpfC</name>
    <name evidence="10" type="ORF">POI8812_03071</name>
</gene>
<dbReference type="InterPro" id="IPR005467">
    <property type="entry name" value="His_kinase_dom"/>
</dbReference>
<dbReference type="EC" id="2.7.13.3" evidence="2"/>
<dbReference type="RefSeq" id="WP_162844978.1">
    <property type="nucleotide sequence ID" value="NZ_OMKW01000004.1"/>
</dbReference>
<dbReference type="PANTHER" id="PTHR43047:SF78">
    <property type="entry name" value="SENSORY_REGULATORY PROTEIN RPFC"/>
    <property type="match status" value="1"/>
</dbReference>
<dbReference type="PANTHER" id="PTHR43047">
    <property type="entry name" value="TWO-COMPONENT HISTIDINE PROTEIN KINASE"/>
    <property type="match status" value="1"/>
</dbReference>
<dbReference type="InterPro" id="IPR036097">
    <property type="entry name" value="HisK_dim/P_sf"/>
</dbReference>
<dbReference type="InterPro" id="IPR011006">
    <property type="entry name" value="CheY-like_superfamily"/>
</dbReference>
<reference evidence="10 11" key="1">
    <citation type="submission" date="2018-03" db="EMBL/GenBank/DDBJ databases">
        <authorList>
            <person name="Keele B.F."/>
        </authorList>
    </citation>
    <scope>NUCLEOTIDE SEQUENCE [LARGE SCALE GENOMIC DNA]</scope>
    <source>
        <strain evidence="10 11">CeCT 8812</strain>
    </source>
</reference>
<evidence type="ECO:0000256" key="2">
    <source>
        <dbReference type="ARBA" id="ARBA00012438"/>
    </source>
</evidence>
<evidence type="ECO:0000259" key="8">
    <source>
        <dbReference type="PROSITE" id="PS50109"/>
    </source>
</evidence>
<feature type="domain" description="Response regulatory" evidence="9">
    <location>
        <begin position="450"/>
        <end position="564"/>
    </location>
</feature>
<feature type="transmembrane region" description="Helical" evidence="7">
    <location>
        <begin position="157"/>
        <end position="175"/>
    </location>
</feature>
<dbReference type="InterPro" id="IPR001789">
    <property type="entry name" value="Sig_transdc_resp-reg_receiver"/>
</dbReference>
<feature type="modified residue" description="4-aspartylphosphate" evidence="6">
    <location>
        <position position="499"/>
    </location>
</feature>
<dbReference type="PROSITE" id="PS50110">
    <property type="entry name" value="RESPONSE_REGULATORY"/>
    <property type="match status" value="1"/>
</dbReference>
<sequence length="570" mass="61566">MAGYASARTLSELERQNRVLKNDFVGRTLALGALFSIVGLRIGPAVPLAAAICYLCSEAASFRFFARYPTAPTVVTYSGLVISGVTGGASVVIAMIALWRFGADYERYVAIIGLTGALMHVILLRTPHMPLAIASALPVMLSFFVLVALFYQETQDVTFLMISTFGAIVLIVYFINGMLSLNRMQTELLNARTKALDASAGKTRFLATMSHELRTPLNAIMGVSQLLRTDLSSAETPRRIDALAESALSMREIVDDVLDIQSVENGHIEIRRRPSRLVKQIQAIVDLHQPLAQSRGLHLSLRVLDGVPEVASFDPLRMRQCLTNLLNNALKYTEEGSVRVVVMQPDTEDCLHIEVRDTGPGLPAGVREHLFELGHKPTGGERVAGGAGLGLSISRGIARAMGGDVSLYRTGPAGTTFRLSFPAPLAELPTSGSALKPSAGEIDPAAVAARILVVDDVETNRMITEAFLRAEGHQTESVSGGYAALDRLEAGGFDLVLLDMNMPDLDGLETFAKIREIDVDLPVIALTADALPEDRTRYLAHGLDGYVPKPVDRVALIQEVHAHLRNARAA</sequence>
<evidence type="ECO:0000313" key="11">
    <source>
        <dbReference type="Proteomes" id="UP000244932"/>
    </source>
</evidence>
<dbReference type="CDD" id="cd17546">
    <property type="entry name" value="REC_hyHK_CKI1_RcsC-like"/>
    <property type="match status" value="1"/>
</dbReference>
<dbReference type="PROSITE" id="PS50109">
    <property type="entry name" value="HIS_KIN"/>
    <property type="match status" value="1"/>
</dbReference>
<feature type="transmembrane region" description="Helical" evidence="7">
    <location>
        <begin position="105"/>
        <end position="124"/>
    </location>
</feature>